<organism evidence="1 3">
    <name type="scientific">Phytophthora fragariae</name>
    <dbReference type="NCBI Taxonomy" id="53985"/>
    <lineage>
        <taxon>Eukaryota</taxon>
        <taxon>Sar</taxon>
        <taxon>Stramenopiles</taxon>
        <taxon>Oomycota</taxon>
        <taxon>Peronosporomycetes</taxon>
        <taxon>Peronosporales</taxon>
        <taxon>Peronosporaceae</taxon>
        <taxon>Phytophthora</taxon>
    </lineage>
</organism>
<accession>A0A6A3E2T4</accession>
<evidence type="ECO:0000313" key="1">
    <source>
        <dbReference type="EMBL" id="KAE8928094.1"/>
    </source>
</evidence>
<dbReference type="EMBL" id="QXGF01001740">
    <property type="protein sequence ID" value="KAE8928094.1"/>
    <property type="molecule type" value="Genomic_DNA"/>
</dbReference>
<gene>
    <name evidence="1" type="ORF">PF009_g21750</name>
    <name evidence="2" type="ORF">PF010_g19784</name>
</gene>
<comment type="caution">
    <text evidence="1">The sequence shown here is derived from an EMBL/GenBank/DDBJ whole genome shotgun (WGS) entry which is preliminary data.</text>
</comment>
<sequence length="28" mass="3265">MMTFLATYEIGKDKSQITDEDIMVKVKE</sequence>
<dbReference type="Proteomes" id="UP000429523">
    <property type="component" value="Unassembled WGS sequence"/>
</dbReference>
<name>A0A6A3E2T4_9STRA</name>
<evidence type="ECO:0000313" key="2">
    <source>
        <dbReference type="EMBL" id="KAE9087279.1"/>
    </source>
</evidence>
<reference evidence="1 3" key="1">
    <citation type="submission" date="2018-08" db="EMBL/GenBank/DDBJ databases">
        <title>Genomic investigation of the strawberry pathogen Phytophthora fragariae indicates pathogenicity is determined by transcriptional variation in three key races.</title>
        <authorList>
            <person name="Adams T.M."/>
            <person name="Armitage A.D."/>
            <person name="Sobczyk M.K."/>
            <person name="Bates H.J."/>
            <person name="Dunwell J.M."/>
            <person name="Nellist C.F."/>
            <person name="Harrison R.J."/>
        </authorList>
    </citation>
    <scope>NUCLEOTIDE SEQUENCE [LARGE SCALE GENOMIC DNA]</scope>
    <source>
        <strain evidence="1 3">NOV-9</strain>
        <strain evidence="2 4">ONT-3</strain>
    </source>
</reference>
<dbReference type="AlphaFoldDB" id="A0A6A3E2T4"/>
<dbReference type="EMBL" id="QXFX01001624">
    <property type="protein sequence ID" value="KAE9087279.1"/>
    <property type="molecule type" value="Genomic_DNA"/>
</dbReference>
<evidence type="ECO:0000313" key="4">
    <source>
        <dbReference type="Proteomes" id="UP000488956"/>
    </source>
</evidence>
<dbReference type="Proteomes" id="UP000488956">
    <property type="component" value="Unassembled WGS sequence"/>
</dbReference>
<protein>
    <submittedName>
        <fullName evidence="1">Uncharacterized protein</fullName>
    </submittedName>
</protein>
<evidence type="ECO:0000313" key="3">
    <source>
        <dbReference type="Proteomes" id="UP000429523"/>
    </source>
</evidence>
<proteinExistence type="predicted"/>
<feature type="non-terminal residue" evidence="1">
    <location>
        <position position="28"/>
    </location>
</feature>